<feature type="region of interest" description="Disordered" evidence="1">
    <location>
        <begin position="458"/>
        <end position="478"/>
    </location>
</feature>
<proteinExistence type="predicted"/>
<name>A0AAN6IX15_EXODE</name>
<dbReference type="EMBL" id="JAJGCB010000002">
    <property type="protein sequence ID" value="KAJ8994365.1"/>
    <property type="molecule type" value="Genomic_DNA"/>
</dbReference>
<feature type="compositionally biased region" description="Acidic residues" evidence="1">
    <location>
        <begin position="458"/>
        <end position="473"/>
    </location>
</feature>
<dbReference type="PANTHER" id="PTHR35340">
    <property type="entry name" value="PQQ ENZYME REPEAT PROTEIN-RELATED"/>
    <property type="match status" value="1"/>
</dbReference>
<evidence type="ECO:0008006" key="6">
    <source>
        <dbReference type="Google" id="ProtNLM"/>
    </source>
</evidence>
<accession>A0AAN6IX15</accession>
<dbReference type="AlphaFoldDB" id="A0AAN6IX15"/>
<evidence type="ECO:0000313" key="4">
    <source>
        <dbReference type="EMBL" id="KAJ8994365.1"/>
    </source>
</evidence>
<comment type="caution">
    <text evidence="4">The sequence shown here is derived from an EMBL/GenBank/DDBJ whole genome shotgun (WGS) entry which is preliminary data.</text>
</comment>
<dbReference type="InterPro" id="IPR039535">
    <property type="entry name" value="ASST-like"/>
</dbReference>
<evidence type="ECO:0000256" key="3">
    <source>
        <dbReference type="SAM" id="SignalP"/>
    </source>
</evidence>
<feature type="transmembrane region" description="Helical" evidence="2">
    <location>
        <begin position="563"/>
        <end position="587"/>
    </location>
</feature>
<gene>
    <name evidence="4" type="ORF">HRR80_001085</name>
</gene>
<feature type="signal peptide" evidence="3">
    <location>
        <begin position="1"/>
        <end position="21"/>
    </location>
</feature>
<evidence type="ECO:0000256" key="2">
    <source>
        <dbReference type="SAM" id="Phobius"/>
    </source>
</evidence>
<keyword evidence="2" id="KW-1133">Transmembrane helix</keyword>
<evidence type="ECO:0000256" key="1">
    <source>
        <dbReference type="SAM" id="MobiDB-lite"/>
    </source>
</evidence>
<feature type="chain" id="PRO_5043028352" description="Arylsulfotransferase" evidence="3">
    <location>
        <begin position="22"/>
        <end position="621"/>
    </location>
</feature>
<feature type="region of interest" description="Disordered" evidence="1">
    <location>
        <begin position="526"/>
        <end position="556"/>
    </location>
</feature>
<organism evidence="4 5">
    <name type="scientific">Exophiala dermatitidis</name>
    <name type="common">Black yeast-like fungus</name>
    <name type="synonym">Wangiella dermatitidis</name>
    <dbReference type="NCBI Taxonomy" id="5970"/>
    <lineage>
        <taxon>Eukaryota</taxon>
        <taxon>Fungi</taxon>
        <taxon>Dikarya</taxon>
        <taxon>Ascomycota</taxon>
        <taxon>Pezizomycotina</taxon>
        <taxon>Eurotiomycetes</taxon>
        <taxon>Chaetothyriomycetidae</taxon>
        <taxon>Chaetothyriales</taxon>
        <taxon>Herpotrichiellaceae</taxon>
        <taxon>Exophiala</taxon>
    </lineage>
</organism>
<reference evidence="4" key="1">
    <citation type="submission" date="2023-01" db="EMBL/GenBank/DDBJ databases">
        <title>Exophiala dermititidis isolated from Cystic Fibrosis Patient.</title>
        <authorList>
            <person name="Kurbessoian T."/>
            <person name="Crocker A."/>
            <person name="Murante D."/>
            <person name="Hogan D.A."/>
            <person name="Stajich J.E."/>
        </authorList>
    </citation>
    <scope>NUCLEOTIDE SEQUENCE</scope>
    <source>
        <strain evidence="4">Ex8</strain>
    </source>
</reference>
<keyword evidence="2" id="KW-0812">Transmembrane</keyword>
<sequence length="621" mass="69559">MTTLFDILVILFVTAIAKAYADKGPFIQNTAFDSGEYGQFVPETYLSSSASAPRTNVFYEQTPGYCSRDDGLLVMLTPRGFAVPAPAPMILDRHGQLVWTDPKYAQPYNLQVQRYRDEEFLTFWAGDDGVKGHGAGVYYMLDSTYTERYKISAGNNLDGDLHEFRITKNQTALITVYQIISADLTSVGKSAQGWIWDGLFQEIDLETNRVLFQWRASDHIAFTESNWGPGTLGDTRDDAWDWFHINSVDKDSRGNYLVSSRWLHAVLYVDGTTGEVLWTLGGKSNNFVDLSGGHATNFASQHHARWHDDESSITLFDNSSPGPGQPSAGVWLDLQFQDGDNKLKPANVTLRHRYLSRTEVVSDSQGSMQTLPSGNVLVGYGMNAQYAEFSHDGKLVCEVHFAPSEGFGTASVQSYRVMKFAWVGYPNTRPDIDQTDGMLYVSWNGATEVRYWLVEETDTETDDQNDDGEEEEDARSFREVRRVEKNGFETIVSTAGVKKAFVRAVALDKQGNVLGKSRIVPRGELRLDQEESDSDSQSITEDQKDEGKQQQSEEMSSGVTQRLAVGAMALVAVSASIWVGLCAFVGVRYLARQYRFNLLPVRWTYQEVQMAETENNDDMMV</sequence>
<dbReference type="Pfam" id="PF14269">
    <property type="entry name" value="Arylsulfotran_2"/>
    <property type="match status" value="1"/>
</dbReference>
<keyword evidence="3" id="KW-0732">Signal</keyword>
<evidence type="ECO:0000313" key="5">
    <source>
        <dbReference type="Proteomes" id="UP001161757"/>
    </source>
</evidence>
<protein>
    <recommendedName>
        <fullName evidence="6">Arylsulfotransferase</fullName>
    </recommendedName>
</protein>
<keyword evidence="2" id="KW-0472">Membrane</keyword>
<dbReference type="InterPro" id="IPR053143">
    <property type="entry name" value="Arylsulfate_ST"/>
</dbReference>
<dbReference type="Proteomes" id="UP001161757">
    <property type="component" value="Unassembled WGS sequence"/>
</dbReference>
<dbReference type="PANTHER" id="PTHR35340:SF5">
    <property type="entry name" value="ASST-DOMAIN-CONTAINING PROTEIN"/>
    <property type="match status" value="1"/>
</dbReference>